<dbReference type="CDD" id="cd22431">
    <property type="entry name" value="KH-I_RNaseY"/>
    <property type="match status" value="1"/>
</dbReference>
<dbReference type="EMBL" id="UINC01121592">
    <property type="protein sequence ID" value="SVC96867.1"/>
    <property type="molecule type" value="Genomic_DNA"/>
</dbReference>
<dbReference type="PANTHER" id="PTHR12826:SF15">
    <property type="entry name" value="RIBONUCLEASE Y"/>
    <property type="match status" value="1"/>
</dbReference>
<evidence type="ECO:0000256" key="2">
    <source>
        <dbReference type="SAM" id="Coils"/>
    </source>
</evidence>
<dbReference type="InterPro" id="IPR036612">
    <property type="entry name" value="KH_dom_type_1_sf"/>
</dbReference>
<feature type="non-terminal residue" evidence="5">
    <location>
        <position position="298"/>
    </location>
</feature>
<keyword evidence="2" id="KW-0175">Coiled coil</keyword>
<evidence type="ECO:0000256" key="3">
    <source>
        <dbReference type="SAM" id="Phobius"/>
    </source>
</evidence>
<keyword evidence="3" id="KW-1133">Transmembrane helix</keyword>
<dbReference type="GO" id="GO:0003723">
    <property type="term" value="F:RNA binding"/>
    <property type="evidence" value="ECO:0007669"/>
    <property type="project" value="UniProtKB-KW"/>
</dbReference>
<sequence length="298" mass="34039">MMTFVVENINQLWLPFLAIAATLAVLSLVFCIFWGRRKAGDLEAYAEKRAKRMVKEMETHRKEALLDEKREWHQTRASLEQGLSDKQAVIEENEQTLVLREKEFEQRNEAINIKEERLSILEEDLTTKDSSMKGQQERLAESTEEYRQQLENIAKLTADEARQQLHNELMGEVKQQAVHKYRELIDQAKENASREAKKVVSLAINRCAADQSTQSSVAVVPLPNEQIKARIIGKDGRNIRTFESTSGVKVMVDDTPEAVVISCFDPIQREVARVSMVELVSSGKITQNRIEEVISNAR</sequence>
<dbReference type="InterPro" id="IPR022711">
    <property type="entry name" value="RNase_Y_N"/>
</dbReference>
<keyword evidence="1" id="KW-0694">RNA-binding</keyword>
<organism evidence="5">
    <name type="scientific">marine metagenome</name>
    <dbReference type="NCBI Taxonomy" id="408172"/>
    <lineage>
        <taxon>unclassified sequences</taxon>
        <taxon>metagenomes</taxon>
        <taxon>ecological metagenomes</taxon>
    </lineage>
</organism>
<accession>A0A382RIA0</accession>
<reference evidence="5" key="1">
    <citation type="submission" date="2018-05" db="EMBL/GenBank/DDBJ databases">
        <authorList>
            <person name="Lanie J.A."/>
            <person name="Ng W.-L."/>
            <person name="Kazmierczak K.M."/>
            <person name="Andrzejewski T.M."/>
            <person name="Davidsen T.M."/>
            <person name="Wayne K.J."/>
            <person name="Tettelin H."/>
            <person name="Glass J.I."/>
            <person name="Rusch D."/>
            <person name="Podicherti R."/>
            <person name="Tsui H.-C.T."/>
            <person name="Winkler M.E."/>
        </authorList>
    </citation>
    <scope>NUCLEOTIDE SEQUENCE</scope>
</reference>
<evidence type="ECO:0000313" key="5">
    <source>
        <dbReference type="EMBL" id="SVC96867.1"/>
    </source>
</evidence>
<dbReference type="SUPFAM" id="SSF54791">
    <property type="entry name" value="Eukaryotic type KH-domain (KH-domain type I)"/>
    <property type="match status" value="1"/>
</dbReference>
<feature type="domain" description="K Homology" evidence="4">
    <location>
        <begin position="214"/>
        <end position="281"/>
    </location>
</feature>
<keyword evidence="3" id="KW-0812">Transmembrane</keyword>
<dbReference type="SMART" id="SM00322">
    <property type="entry name" value="KH"/>
    <property type="match status" value="1"/>
</dbReference>
<dbReference type="Pfam" id="PF12072">
    <property type="entry name" value="RNase_Y_N"/>
    <property type="match status" value="1"/>
</dbReference>
<dbReference type="PANTHER" id="PTHR12826">
    <property type="entry name" value="RIBONUCLEASE Y"/>
    <property type="match status" value="1"/>
</dbReference>
<dbReference type="InterPro" id="IPR004088">
    <property type="entry name" value="KH_dom_type_1"/>
</dbReference>
<proteinExistence type="predicted"/>
<feature type="transmembrane region" description="Helical" evidence="3">
    <location>
        <begin position="12"/>
        <end position="35"/>
    </location>
</feature>
<dbReference type="Pfam" id="PF00013">
    <property type="entry name" value="KH_1"/>
    <property type="match status" value="1"/>
</dbReference>
<dbReference type="PROSITE" id="PS50084">
    <property type="entry name" value="KH_TYPE_1"/>
    <property type="match status" value="1"/>
</dbReference>
<gene>
    <name evidence="5" type="ORF">METZ01_LOCUS349721</name>
</gene>
<evidence type="ECO:0000259" key="4">
    <source>
        <dbReference type="SMART" id="SM00322"/>
    </source>
</evidence>
<feature type="coiled-coil region" evidence="2">
    <location>
        <begin position="132"/>
        <end position="198"/>
    </location>
</feature>
<keyword evidence="3" id="KW-0472">Membrane</keyword>
<dbReference type="AlphaFoldDB" id="A0A382RIA0"/>
<dbReference type="InterPro" id="IPR004087">
    <property type="entry name" value="KH_dom"/>
</dbReference>
<evidence type="ECO:0000256" key="1">
    <source>
        <dbReference type="ARBA" id="ARBA00022884"/>
    </source>
</evidence>
<name>A0A382RIA0_9ZZZZ</name>
<protein>
    <recommendedName>
        <fullName evidence="4">K Homology domain-containing protein</fullName>
    </recommendedName>
</protein>